<dbReference type="RefSeq" id="WP_121480952.1">
    <property type="nucleotide sequence ID" value="NZ_CP032707.1"/>
</dbReference>
<dbReference type="SUPFAM" id="SSF54593">
    <property type="entry name" value="Glyoxalase/Bleomycin resistance protein/Dihydroxybiphenyl dioxygenase"/>
    <property type="match status" value="1"/>
</dbReference>
<dbReference type="InterPro" id="IPR028973">
    <property type="entry name" value="PhnB-like"/>
</dbReference>
<evidence type="ECO:0000313" key="3">
    <source>
        <dbReference type="Proteomes" id="UP000276984"/>
    </source>
</evidence>
<evidence type="ECO:0000313" key="2">
    <source>
        <dbReference type="EMBL" id="AYG93792.1"/>
    </source>
</evidence>
<feature type="domain" description="PhnB-like" evidence="1">
    <location>
        <begin position="7"/>
        <end position="122"/>
    </location>
</feature>
<dbReference type="PIRSF" id="PIRSF021700">
    <property type="entry name" value="3_dmu_93_MTrfase"/>
    <property type="match status" value="1"/>
</dbReference>
<sequence length="163" mass="17994">MTTAPPQRITPCLWFDGQAEEAAAFYVSLFPDSRIDQVARAPTDYPGGKAGDALTVAFTLNGVAFTGLNGGPYFKFNEAVSFQIDCEDQVEMDRMTNALSAVPEAEQCGWVKDRYGLSWQIVPRRMSEMLTSGTPDQSRRLMEAMMPMKRLDLAALERAWAGG</sequence>
<dbReference type="PANTHER" id="PTHR33990:SF2">
    <property type="entry name" value="PHNB-LIKE DOMAIN-CONTAINING PROTEIN"/>
    <property type="match status" value="1"/>
</dbReference>
<dbReference type="AlphaFoldDB" id="A0A494RIJ2"/>
<dbReference type="InterPro" id="IPR029068">
    <property type="entry name" value="Glyas_Bleomycin-R_OHBP_Dase"/>
</dbReference>
<dbReference type="Gene3D" id="3.10.180.10">
    <property type="entry name" value="2,3-Dihydroxybiphenyl 1,2-Dioxygenase, domain 1"/>
    <property type="match status" value="1"/>
</dbReference>
<organism evidence="2 3">
    <name type="scientific">Brevundimonas naejangsanensis</name>
    <dbReference type="NCBI Taxonomy" id="588932"/>
    <lineage>
        <taxon>Bacteria</taxon>
        <taxon>Pseudomonadati</taxon>
        <taxon>Pseudomonadota</taxon>
        <taxon>Alphaproteobacteria</taxon>
        <taxon>Caulobacterales</taxon>
        <taxon>Caulobacteraceae</taxon>
        <taxon>Brevundimonas</taxon>
    </lineage>
</organism>
<proteinExistence type="predicted"/>
<dbReference type="EMBL" id="CP032707">
    <property type="protein sequence ID" value="AYG93792.1"/>
    <property type="molecule type" value="Genomic_DNA"/>
</dbReference>
<dbReference type="PANTHER" id="PTHR33990">
    <property type="entry name" value="PROTEIN YJDN-RELATED"/>
    <property type="match status" value="1"/>
</dbReference>
<reference evidence="2 3" key="1">
    <citation type="submission" date="2018-10" db="EMBL/GenBank/DDBJ databases">
        <title>Complete genome sequence of Brevundimonas naejangsanensis BRV3.</title>
        <authorList>
            <person name="Berrios L."/>
            <person name="Ely B."/>
        </authorList>
    </citation>
    <scope>NUCLEOTIDE SEQUENCE [LARGE SCALE GENOMIC DNA]</scope>
    <source>
        <strain evidence="2 3">BRV3</strain>
    </source>
</reference>
<dbReference type="Proteomes" id="UP000276984">
    <property type="component" value="Chromosome"/>
</dbReference>
<dbReference type="CDD" id="cd06588">
    <property type="entry name" value="PhnB_like"/>
    <property type="match status" value="1"/>
</dbReference>
<gene>
    <name evidence="2" type="ORF">D8I30_00315</name>
</gene>
<protein>
    <submittedName>
        <fullName evidence="2">VOC family protein</fullName>
    </submittedName>
</protein>
<evidence type="ECO:0000259" key="1">
    <source>
        <dbReference type="Pfam" id="PF06983"/>
    </source>
</evidence>
<dbReference type="OrthoDB" id="9806473at2"/>
<dbReference type="Pfam" id="PF06983">
    <property type="entry name" value="3-dmu-9_3-mt"/>
    <property type="match status" value="1"/>
</dbReference>
<keyword evidence="3" id="KW-1185">Reference proteome</keyword>
<name>A0A494RIJ2_9CAUL</name>
<accession>A0A494RIJ2</accession>
<dbReference type="InterPro" id="IPR009725">
    <property type="entry name" value="3_dmu_93_MTrfase"/>
</dbReference>